<feature type="compositionally biased region" description="Gly residues" evidence="1">
    <location>
        <begin position="292"/>
        <end position="314"/>
    </location>
</feature>
<evidence type="ECO:0000256" key="1">
    <source>
        <dbReference type="SAM" id="MobiDB-lite"/>
    </source>
</evidence>
<protein>
    <submittedName>
        <fullName evidence="2">Uncharacterized protein</fullName>
    </submittedName>
</protein>
<feature type="region of interest" description="Disordered" evidence="1">
    <location>
        <begin position="274"/>
        <end position="340"/>
    </location>
</feature>
<dbReference type="AlphaFoldDB" id="A0A1V4HGP3"/>
<comment type="caution">
    <text evidence="2">The sequence shown here is derived from an EMBL/GenBank/DDBJ whole genome shotgun (WGS) entry which is preliminary data.</text>
</comment>
<organism evidence="2 3">
    <name type="scientific">Paenibacillus ferrarius</name>
    <dbReference type="NCBI Taxonomy" id="1469647"/>
    <lineage>
        <taxon>Bacteria</taxon>
        <taxon>Bacillati</taxon>
        <taxon>Bacillota</taxon>
        <taxon>Bacilli</taxon>
        <taxon>Bacillales</taxon>
        <taxon>Paenibacillaceae</taxon>
        <taxon>Paenibacillus</taxon>
    </lineage>
</organism>
<proteinExistence type="predicted"/>
<dbReference type="Proteomes" id="UP000190626">
    <property type="component" value="Unassembled WGS sequence"/>
</dbReference>
<feature type="compositionally biased region" description="Low complexity" evidence="1">
    <location>
        <begin position="315"/>
        <end position="340"/>
    </location>
</feature>
<reference evidence="3" key="1">
    <citation type="submission" date="2016-07" db="EMBL/GenBank/DDBJ databases">
        <authorList>
            <person name="Florea S."/>
            <person name="Webb J.S."/>
            <person name="Jaromczyk J."/>
            <person name="Schardl C.L."/>
        </authorList>
    </citation>
    <scope>NUCLEOTIDE SEQUENCE [LARGE SCALE GENOMIC DNA]</scope>
    <source>
        <strain evidence="3">CY1</strain>
    </source>
</reference>
<dbReference type="EMBL" id="MBTG01000021">
    <property type="protein sequence ID" value="OPH54725.1"/>
    <property type="molecule type" value="Genomic_DNA"/>
</dbReference>
<evidence type="ECO:0000313" key="3">
    <source>
        <dbReference type="Proteomes" id="UP000190626"/>
    </source>
</evidence>
<dbReference type="STRING" id="1469647.BC351_31425"/>
<evidence type="ECO:0000313" key="2">
    <source>
        <dbReference type="EMBL" id="OPH54725.1"/>
    </source>
</evidence>
<accession>A0A1V4HGP3</accession>
<keyword evidence="3" id="KW-1185">Reference proteome</keyword>
<sequence>MFRFLFRKSSKTPRRNRLGRSIPSYRASELPQGLGLLPGIPLERIAAKLDSALPIDFIERLQYRVKSENPQMTDDEFACKWFELKRFFLMNLVLKRTPMFSNEIDDIWHEMLMFTREYQRFGDQFAGGVIHHSPEREPKQMPGERAWFDWVYAHLFEFAPASTRCWNGFFRNPLDKDRTDLLRIGNEDEIAELWFDMEQAKRYPEVAETIRLLIAQAIEEARQSANSRSLEETGWRDSLVGPTSMVYLASAMMFFSVNDTENYASGINDYLPENQVDTDKDRQSSCSSSGCGSFGSDGSNGGDGGSSGDQGGGSSCSSDSGSSSGSSCSSSSSCGSSCSS</sequence>
<gene>
    <name evidence="2" type="ORF">BC351_31425</name>
</gene>
<dbReference type="OrthoDB" id="71172at2"/>
<dbReference type="RefSeq" id="WP_079414992.1">
    <property type="nucleotide sequence ID" value="NZ_MBTG01000021.1"/>
</dbReference>
<name>A0A1V4HGP3_9BACL</name>